<comment type="similarity">
    <text evidence="2">Belongs to the DsrC/TusE family.</text>
</comment>
<evidence type="ECO:0000256" key="3">
    <source>
        <dbReference type="ARBA" id="ARBA00022490"/>
    </source>
</evidence>
<reference evidence="5 6" key="1">
    <citation type="submission" date="2014-05" db="EMBL/GenBank/DDBJ databases">
        <title>Cellulosimicrobium funkei U11 genome.</title>
        <authorList>
            <person name="Hu C."/>
            <person name="Gong Y."/>
            <person name="Wan W."/>
            <person name="Jiang M."/>
        </authorList>
    </citation>
    <scope>NUCLEOTIDE SEQUENCE [LARGE SCALE GENOMIC DNA]</scope>
    <source>
        <strain evidence="5 6">U11</strain>
    </source>
</reference>
<dbReference type="PIRSF" id="PIRSF006223">
    <property type="entry name" value="DsrC_TusE"/>
    <property type="match status" value="1"/>
</dbReference>
<dbReference type="InterPro" id="IPR042072">
    <property type="entry name" value="DsrC-like_C"/>
</dbReference>
<dbReference type="RefSeq" id="WP_047234662.1">
    <property type="nucleotide sequence ID" value="NZ_JNBQ01000055.1"/>
</dbReference>
<accession>A0A0H2KLZ2</accession>
<comment type="caution">
    <text evidence="5">The sequence shown here is derived from an EMBL/GenBank/DDBJ whole genome shotgun (WGS) entry which is preliminary data.</text>
</comment>
<proteinExistence type="inferred from homology"/>
<dbReference type="GO" id="GO:0097163">
    <property type="term" value="F:sulfur carrier activity"/>
    <property type="evidence" value="ECO:0007669"/>
    <property type="project" value="TreeGrafter"/>
</dbReference>
<organism evidence="5 6">
    <name type="scientific">Cellulosimicrobium funkei</name>
    <dbReference type="NCBI Taxonomy" id="264251"/>
    <lineage>
        <taxon>Bacteria</taxon>
        <taxon>Bacillati</taxon>
        <taxon>Actinomycetota</taxon>
        <taxon>Actinomycetes</taxon>
        <taxon>Micrococcales</taxon>
        <taxon>Promicromonosporaceae</taxon>
        <taxon>Cellulosimicrobium</taxon>
    </lineage>
</organism>
<dbReference type="SUPFAM" id="SSF69721">
    <property type="entry name" value="DsrC, the gamma subunit of dissimilatory sulfite reductase"/>
    <property type="match status" value="1"/>
</dbReference>
<evidence type="ECO:0000256" key="4">
    <source>
        <dbReference type="PIRSR" id="PIRSR006223-50"/>
    </source>
</evidence>
<name>A0A0H2KLZ2_9MICO</name>
<dbReference type="InterPro" id="IPR043163">
    <property type="entry name" value="DsrC-like_N"/>
</dbReference>
<evidence type="ECO:0000313" key="6">
    <source>
        <dbReference type="Proteomes" id="UP000035265"/>
    </source>
</evidence>
<evidence type="ECO:0000256" key="2">
    <source>
        <dbReference type="ARBA" id="ARBA00005718"/>
    </source>
</evidence>
<dbReference type="GO" id="GO:0005737">
    <property type="term" value="C:cytoplasm"/>
    <property type="evidence" value="ECO:0007669"/>
    <property type="project" value="UniProtKB-SubCell"/>
</dbReference>
<comment type="subcellular location">
    <subcellularLocation>
        <location evidence="1">Cytoplasm</location>
    </subcellularLocation>
</comment>
<dbReference type="Gene3D" id="3.30.1420.10">
    <property type="match status" value="1"/>
</dbReference>
<dbReference type="Proteomes" id="UP000035265">
    <property type="component" value="Unassembled WGS sequence"/>
</dbReference>
<evidence type="ECO:0000256" key="1">
    <source>
        <dbReference type="ARBA" id="ARBA00004496"/>
    </source>
</evidence>
<dbReference type="AlphaFoldDB" id="A0A0H2KLZ2"/>
<dbReference type="InterPro" id="IPR007453">
    <property type="entry name" value="DsrC/TusE"/>
</dbReference>
<dbReference type="Pfam" id="PF04358">
    <property type="entry name" value="DsrC"/>
    <property type="match status" value="1"/>
</dbReference>
<keyword evidence="3" id="KW-0963">Cytoplasm</keyword>
<dbReference type="GO" id="GO:0002143">
    <property type="term" value="P:tRNA wobble position uridine thiolation"/>
    <property type="evidence" value="ECO:0007669"/>
    <property type="project" value="TreeGrafter"/>
</dbReference>
<dbReference type="PATRIC" id="fig|264251.5.peg.4119"/>
<protein>
    <submittedName>
        <fullName evidence="5">Sulfur relay protein DsrC</fullName>
    </submittedName>
</protein>
<sequence>MPTIEIHDKIVHVDDEGFLTEYGEWDEDVARVLAPQIGVEMSDRHWDVVRFLRRDYAERGETATTRRVDVVGHVPVKEQFALFPKKPGKKMAYVAGLPKPHGCV</sequence>
<dbReference type="Gene3D" id="1.10.10.370">
    <property type="entry name" value="DsrC-like protein, C-terminal domain"/>
    <property type="match status" value="1"/>
</dbReference>
<dbReference type="PANTHER" id="PTHR37010:SF1">
    <property type="entry name" value="SULFURTRANSFERASE TUSE"/>
    <property type="match status" value="1"/>
</dbReference>
<dbReference type="STRING" id="264251.FB00_20325"/>
<keyword evidence="6" id="KW-1185">Reference proteome</keyword>
<gene>
    <name evidence="5" type="ORF">FB00_20325</name>
</gene>
<dbReference type="PANTHER" id="PTHR37010">
    <property type="entry name" value="SULFURTRANSFERASE TUSE"/>
    <property type="match status" value="1"/>
</dbReference>
<feature type="active site" description="Cysteine persulfide intermediate" evidence="4">
    <location>
        <position position="103"/>
    </location>
</feature>
<dbReference type="InterPro" id="IPR025526">
    <property type="entry name" value="DsrC-like_dom_sf"/>
</dbReference>
<dbReference type="NCBIfam" id="TIGR03342">
    <property type="entry name" value="dsrC_tusE_dsvC"/>
    <property type="match status" value="1"/>
</dbReference>
<evidence type="ECO:0000313" key="5">
    <source>
        <dbReference type="EMBL" id="KLN32929.1"/>
    </source>
</evidence>
<dbReference type="EMBL" id="JNBQ01000055">
    <property type="protein sequence ID" value="KLN32929.1"/>
    <property type="molecule type" value="Genomic_DNA"/>
</dbReference>